<accession>A0ABN9TKK6</accession>
<keyword evidence="12" id="KW-1185">Reference proteome</keyword>
<evidence type="ECO:0000256" key="5">
    <source>
        <dbReference type="ARBA" id="ARBA00023529"/>
    </source>
</evidence>
<evidence type="ECO:0000313" key="11">
    <source>
        <dbReference type="EMBL" id="CAK0846513.1"/>
    </source>
</evidence>
<keyword evidence="2 7" id="KW-0645">Protease</keyword>
<dbReference type="CDD" id="cd04077">
    <property type="entry name" value="Peptidases_S8_PCSK9_ProteinaseK_like"/>
    <property type="match status" value="1"/>
</dbReference>
<dbReference type="EMBL" id="CAUYUJ010014828">
    <property type="protein sequence ID" value="CAK0846513.1"/>
    <property type="molecule type" value="Genomic_DNA"/>
</dbReference>
<feature type="compositionally biased region" description="Pro residues" evidence="9">
    <location>
        <begin position="422"/>
        <end position="460"/>
    </location>
</feature>
<dbReference type="SUPFAM" id="SSF52743">
    <property type="entry name" value="Subtilisin-like"/>
    <property type="match status" value="1"/>
</dbReference>
<dbReference type="InterPro" id="IPR015500">
    <property type="entry name" value="Peptidase_S8_subtilisin-rel"/>
</dbReference>
<evidence type="ECO:0000256" key="1">
    <source>
        <dbReference type="ARBA" id="ARBA00011073"/>
    </source>
</evidence>
<evidence type="ECO:0000256" key="3">
    <source>
        <dbReference type="ARBA" id="ARBA00022801"/>
    </source>
</evidence>
<protein>
    <recommendedName>
        <fullName evidence="6">subtilisin</fullName>
        <ecNumber evidence="6">3.4.21.62</ecNumber>
    </recommendedName>
</protein>
<dbReference type="PANTHER" id="PTHR43806:SF58">
    <property type="entry name" value="ALKALINE PROTEASE 1-RELATED"/>
    <property type="match status" value="1"/>
</dbReference>
<feature type="active site" description="Charge relay system" evidence="7">
    <location>
        <position position="210"/>
    </location>
</feature>
<dbReference type="InterPro" id="IPR034193">
    <property type="entry name" value="PCSK9_ProteinaseK-like"/>
</dbReference>
<dbReference type="PROSITE" id="PS00138">
    <property type="entry name" value="SUBTILASE_SER"/>
    <property type="match status" value="1"/>
</dbReference>
<sequence>MASIIIIASLVGISFVPGIAFAGDFELMQMWTTPKSSSASSAPVSRMAAETKSWLCTLKGGATPEDVSMFCNEFHNPFCIGNEECPPGQKCPKPFAQGFLTEADKDAAMAKYPAVAVTCEEDPYVKKAWEHIVPEGATRRTYPWGIQDINADVVRGRGAGVNVYVLDTGIRTTHVEFGGRAFAGVDIASTGNFTICSPTDTACAADAHGHGTHVAGTVGASTYGVANGATLWAMKVLDDAGLGYTFWSIVAEQYVLTSGLRPAVVSMSLGGPGQSSPEQDSINDLVADGVTVVVAAGNQNDDACGYNPAWIPSAITVASYDSAGAKSSFSNYGSCIDVWAPGSSILSTYIGSDTALGLSSGTSMACPHVSGLAAIMYEANPTAGSMTASQRWALLTASQRTGYVTGIPTTPASVNLVALAPTPTPSPTPSPTPLPTPMPTPIPAPPAPPPPPPSPTPGPTPGGAAATGDPHLQNVHGEQFDLMLPGKHVLLNIPRGMSAGNALLRVQADARRLGGHCADMYFQELNITGSWAEAKRTGGYQYSVSQRVAEAQDWLAFGSSFRKVNVKVVQGSTRKGLKYLNVYVKNLGRVGLSVGGLLGEDDHKDVSISSAACSRKMTLLEVATGPRDHGPSESSVAAASFG</sequence>
<dbReference type="PRINTS" id="PR00723">
    <property type="entry name" value="SUBTILISIN"/>
</dbReference>
<dbReference type="PROSITE" id="PS51892">
    <property type="entry name" value="SUBTILASE"/>
    <property type="match status" value="1"/>
</dbReference>
<dbReference type="PROSITE" id="PS00136">
    <property type="entry name" value="SUBTILASE_ASP"/>
    <property type="match status" value="1"/>
</dbReference>
<evidence type="ECO:0000256" key="4">
    <source>
        <dbReference type="ARBA" id="ARBA00022825"/>
    </source>
</evidence>
<comment type="similarity">
    <text evidence="1 7 8">Belongs to the peptidase S8 family.</text>
</comment>
<evidence type="ECO:0000259" key="10">
    <source>
        <dbReference type="Pfam" id="PF00082"/>
    </source>
</evidence>
<dbReference type="PANTHER" id="PTHR43806">
    <property type="entry name" value="PEPTIDASE S8"/>
    <property type="match status" value="1"/>
</dbReference>
<proteinExistence type="inferred from homology"/>
<dbReference type="InterPro" id="IPR050131">
    <property type="entry name" value="Peptidase_S8_subtilisin-like"/>
</dbReference>
<evidence type="ECO:0000256" key="6">
    <source>
        <dbReference type="ARBA" id="ARBA00023619"/>
    </source>
</evidence>
<dbReference type="Gene3D" id="3.40.50.200">
    <property type="entry name" value="Peptidase S8/S53 domain"/>
    <property type="match status" value="1"/>
</dbReference>
<evidence type="ECO:0000313" key="12">
    <source>
        <dbReference type="Proteomes" id="UP001189429"/>
    </source>
</evidence>
<evidence type="ECO:0000256" key="9">
    <source>
        <dbReference type="SAM" id="MobiDB-lite"/>
    </source>
</evidence>
<feature type="region of interest" description="Disordered" evidence="9">
    <location>
        <begin position="418"/>
        <end position="472"/>
    </location>
</feature>
<evidence type="ECO:0000256" key="2">
    <source>
        <dbReference type="ARBA" id="ARBA00022670"/>
    </source>
</evidence>
<feature type="active site" description="Charge relay system" evidence="7">
    <location>
        <position position="167"/>
    </location>
</feature>
<feature type="domain" description="Peptidase S8/S53" evidence="10">
    <location>
        <begin position="158"/>
        <end position="397"/>
    </location>
</feature>
<dbReference type="InterPro" id="IPR000209">
    <property type="entry name" value="Peptidase_S8/S53_dom"/>
</dbReference>
<dbReference type="Proteomes" id="UP001189429">
    <property type="component" value="Unassembled WGS sequence"/>
</dbReference>
<dbReference type="EC" id="3.4.21.62" evidence="6"/>
<dbReference type="InterPro" id="IPR022398">
    <property type="entry name" value="Peptidase_S8_His-AS"/>
</dbReference>
<dbReference type="InterPro" id="IPR036852">
    <property type="entry name" value="Peptidase_S8/S53_dom_sf"/>
</dbReference>
<comment type="catalytic activity">
    <reaction evidence="5">
        <text>Hydrolysis of proteins with broad specificity for peptide bonds, and a preference for a large uncharged residue in P1. Hydrolyzes peptide amides.</text>
        <dbReference type="EC" id="3.4.21.62"/>
    </reaction>
</comment>
<dbReference type="InterPro" id="IPR023827">
    <property type="entry name" value="Peptidase_S8_Asp-AS"/>
</dbReference>
<organism evidence="11 12">
    <name type="scientific">Prorocentrum cordatum</name>
    <dbReference type="NCBI Taxonomy" id="2364126"/>
    <lineage>
        <taxon>Eukaryota</taxon>
        <taxon>Sar</taxon>
        <taxon>Alveolata</taxon>
        <taxon>Dinophyceae</taxon>
        <taxon>Prorocentrales</taxon>
        <taxon>Prorocentraceae</taxon>
        <taxon>Prorocentrum</taxon>
    </lineage>
</organism>
<dbReference type="InterPro" id="IPR023828">
    <property type="entry name" value="Peptidase_S8_Ser-AS"/>
</dbReference>
<keyword evidence="3 7" id="KW-0378">Hydrolase</keyword>
<name>A0ABN9TKK6_9DINO</name>
<keyword evidence="4 7" id="KW-0720">Serine protease</keyword>
<feature type="active site" description="Charge relay system" evidence="7">
    <location>
        <position position="363"/>
    </location>
</feature>
<dbReference type="PROSITE" id="PS00137">
    <property type="entry name" value="SUBTILASE_HIS"/>
    <property type="match status" value="1"/>
</dbReference>
<dbReference type="Pfam" id="PF00082">
    <property type="entry name" value="Peptidase_S8"/>
    <property type="match status" value="1"/>
</dbReference>
<comment type="caution">
    <text evidence="11">The sequence shown here is derived from an EMBL/GenBank/DDBJ whole genome shotgun (WGS) entry which is preliminary data.</text>
</comment>
<reference evidence="11" key="1">
    <citation type="submission" date="2023-10" db="EMBL/GenBank/DDBJ databases">
        <authorList>
            <person name="Chen Y."/>
            <person name="Shah S."/>
            <person name="Dougan E. K."/>
            <person name="Thang M."/>
            <person name="Chan C."/>
        </authorList>
    </citation>
    <scope>NUCLEOTIDE SEQUENCE [LARGE SCALE GENOMIC DNA]</scope>
</reference>
<gene>
    <name evidence="11" type="ORF">PCOR1329_LOCUS39990</name>
</gene>
<evidence type="ECO:0000256" key="8">
    <source>
        <dbReference type="RuleBase" id="RU003355"/>
    </source>
</evidence>
<evidence type="ECO:0000256" key="7">
    <source>
        <dbReference type="PROSITE-ProRule" id="PRU01240"/>
    </source>
</evidence>